<dbReference type="AlphaFoldDB" id="A0AAV7S6E2"/>
<dbReference type="EMBL" id="JANPWB010000008">
    <property type="protein sequence ID" value="KAJ1159782.1"/>
    <property type="molecule type" value="Genomic_DNA"/>
</dbReference>
<proteinExistence type="predicted"/>
<organism evidence="1 2">
    <name type="scientific">Pleurodeles waltl</name>
    <name type="common">Iberian ribbed newt</name>
    <dbReference type="NCBI Taxonomy" id="8319"/>
    <lineage>
        <taxon>Eukaryota</taxon>
        <taxon>Metazoa</taxon>
        <taxon>Chordata</taxon>
        <taxon>Craniata</taxon>
        <taxon>Vertebrata</taxon>
        <taxon>Euteleostomi</taxon>
        <taxon>Amphibia</taxon>
        <taxon>Batrachia</taxon>
        <taxon>Caudata</taxon>
        <taxon>Salamandroidea</taxon>
        <taxon>Salamandridae</taxon>
        <taxon>Pleurodelinae</taxon>
        <taxon>Pleurodeles</taxon>
    </lineage>
</organism>
<evidence type="ECO:0000313" key="2">
    <source>
        <dbReference type="Proteomes" id="UP001066276"/>
    </source>
</evidence>
<protein>
    <submittedName>
        <fullName evidence="1">Uncharacterized protein</fullName>
    </submittedName>
</protein>
<keyword evidence="2" id="KW-1185">Reference proteome</keyword>
<evidence type="ECO:0000313" key="1">
    <source>
        <dbReference type="EMBL" id="KAJ1159782.1"/>
    </source>
</evidence>
<gene>
    <name evidence="1" type="ORF">NDU88_000287</name>
</gene>
<comment type="caution">
    <text evidence="1">The sequence shown here is derived from an EMBL/GenBank/DDBJ whole genome shotgun (WGS) entry which is preliminary data.</text>
</comment>
<sequence length="139" mass="15396">MRGAQLYGRPYRCNDLSIKRAITHFIARALNISPALPWPLPLAHADSLAQERVLVFGRHPRARGQAFGGGREQGGAFVAIALFTTKAYWTTTNHTTNNVADVQGSGRTAAVGFYTINEEPFLGIEITFYSHEILKCYNK</sequence>
<reference evidence="1" key="1">
    <citation type="journal article" date="2022" name="bioRxiv">
        <title>Sequencing and chromosome-scale assembly of the giantPleurodeles waltlgenome.</title>
        <authorList>
            <person name="Brown T."/>
            <person name="Elewa A."/>
            <person name="Iarovenko S."/>
            <person name="Subramanian E."/>
            <person name="Araus A.J."/>
            <person name="Petzold A."/>
            <person name="Susuki M."/>
            <person name="Suzuki K.-i.T."/>
            <person name="Hayashi T."/>
            <person name="Toyoda A."/>
            <person name="Oliveira C."/>
            <person name="Osipova E."/>
            <person name="Leigh N.D."/>
            <person name="Simon A."/>
            <person name="Yun M.H."/>
        </authorList>
    </citation>
    <scope>NUCLEOTIDE SEQUENCE</scope>
    <source>
        <strain evidence="1">20211129_DDA</strain>
        <tissue evidence="1">Liver</tissue>
    </source>
</reference>
<dbReference type="Proteomes" id="UP001066276">
    <property type="component" value="Chromosome 4_2"/>
</dbReference>
<accession>A0AAV7S6E2</accession>
<name>A0AAV7S6E2_PLEWA</name>